<feature type="domain" description="HNH nuclease" evidence="1">
    <location>
        <begin position="57"/>
        <end position="117"/>
    </location>
</feature>
<reference evidence="2 3" key="1">
    <citation type="submission" date="2019-04" db="EMBL/GenBank/DDBJ databases">
        <title>Genome sequence of strain 7209-2.</title>
        <authorList>
            <person name="Gao J."/>
            <person name="Sun J."/>
        </authorList>
    </citation>
    <scope>NUCLEOTIDE SEQUENCE [LARGE SCALE GENOMIC DNA]</scope>
    <source>
        <strain evidence="2 3">7209-2</strain>
    </source>
</reference>
<evidence type="ECO:0000313" key="3">
    <source>
        <dbReference type="Proteomes" id="UP000309667"/>
    </source>
</evidence>
<keyword evidence="2" id="KW-0378">Hydrolase</keyword>
<comment type="caution">
    <text evidence="2">The sequence shown here is derived from an EMBL/GenBank/DDBJ whole genome shotgun (WGS) entry which is preliminary data.</text>
</comment>
<keyword evidence="2" id="KW-0540">Nuclease</keyword>
<keyword evidence="3" id="KW-1185">Reference proteome</keyword>
<proteinExistence type="predicted"/>
<organism evidence="2 3">
    <name type="scientific">Rhizobium rhizophilum</name>
    <dbReference type="NCBI Taxonomy" id="1850373"/>
    <lineage>
        <taxon>Bacteria</taxon>
        <taxon>Pseudomonadati</taxon>
        <taxon>Pseudomonadota</taxon>
        <taxon>Alphaproteobacteria</taxon>
        <taxon>Hyphomicrobiales</taxon>
        <taxon>Rhizobiaceae</taxon>
        <taxon>Rhizobium/Agrobacterium group</taxon>
        <taxon>Rhizobium</taxon>
    </lineage>
</organism>
<gene>
    <name evidence="2" type="ORF">E9677_12595</name>
</gene>
<dbReference type="GO" id="GO:0004519">
    <property type="term" value="F:endonuclease activity"/>
    <property type="evidence" value="ECO:0007669"/>
    <property type="project" value="UniProtKB-KW"/>
</dbReference>
<sequence length="129" mass="15474">MKRSAKCPRRPLRSLKHRLSLLKPRLETSSVDEETRLRLRDQQVPWRSWYGTERWKKLRRQVWARDHYRCQKTGVLCIGKYPSDNSPVADHKIPHRGDPVLFWDLENIETVSKAYHDSEKQKQERAGLR</sequence>
<name>A0ABY2QTY3_9HYPH</name>
<evidence type="ECO:0000313" key="2">
    <source>
        <dbReference type="EMBL" id="THV13742.1"/>
    </source>
</evidence>
<protein>
    <submittedName>
        <fullName evidence="2">HNH endonuclease</fullName>
    </submittedName>
</protein>
<dbReference type="SMART" id="SM00507">
    <property type="entry name" value="HNHc"/>
    <property type="match status" value="1"/>
</dbReference>
<evidence type="ECO:0000259" key="1">
    <source>
        <dbReference type="SMART" id="SM00507"/>
    </source>
</evidence>
<keyword evidence="2" id="KW-0255">Endonuclease</keyword>
<dbReference type="Proteomes" id="UP000309667">
    <property type="component" value="Unassembled WGS sequence"/>
</dbReference>
<accession>A0ABY2QTY3</accession>
<dbReference type="InterPro" id="IPR003615">
    <property type="entry name" value="HNH_nuc"/>
</dbReference>
<dbReference type="EMBL" id="STGT01000003">
    <property type="protein sequence ID" value="THV13742.1"/>
    <property type="molecule type" value="Genomic_DNA"/>
</dbReference>